<evidence type="ECO:0000256" key="2">
    <source>
        <dbReference type="SAM" id="MobiDB-lite"/>
    </source>
</evidence>
<proteinExistence type="predicted"/>
<keyword evidence="1" id="KW-0175">Coiled coil</keyword>
<feature type="coiled-coil region" evidence="1">
    <location>
        <begin position="124"/>
        <end position="172"/>
    </location>
</feature>
<evidence type="ECO:0008006" key="5">
    <source>
        <dbReference type="Google" id="ProtNLM"/>
    </source>
</evidence>
<comment type="caution">
    <text evidence="3">The sequence shown here is derived from an EMBL/GenBank/DDBJ whole genome shotgun (WGS) entry which is preliminary data.</text>
</comment>
<reference evidence="3 4" key="1">
    <citation type="submission" date="2024-09" db="EMBL/GenBank/DDBJ databases">
        <title>Genome sequencing and assembly of Phytophthora oleae, isolate VK10A, causative agent of rot of olive drupes.</title>
        <authorList>
            <person name="Conti Taguali S."/>
            <person name="Riolo M."/>
            <person name="La Spada F."/>
            <person name="Cacciola S.O."/>
            <person name="Dionisio G."/>
        </authorList>
    </citation>
    <scope>NUCLEOTIDE SEQUENCE [LARGE SCALE GENOMIC DNA]</scope>
    <source>
        <strain evidence="3 4">VK10A</strain>
    </source>
</reference>
<organism evidence="3 4">
    <name type="scientific">Phytophthora oleae</name>
    <dbReference type="NCBI Taxonomy" id="2107226"/>
    <lineage>
        <taxon>Eukaryota</taxon>
        <taxon>Sar</taxon>
        <taxon>Stramenopiles</taxon>
        <taxon>Oomycota</taxon>
        <taxon>Peronosporomycetes</taxon>
        <taxon>Peronosporales</taxon>
        <taxon>Peronosporaceae</taxon>
        <taxon>Phytophthora</taxon>
    </lineage>
</organism>
<evidence type="ECO:0000256" key="1">
    <source>
        <dbReference type="SAM" id="Coils"/>
    </source>
</evidence>
<sequence>MSPQLAFRHPTTESDLSLSDFLHEMDDFDCFQDISQEFIDSKLRQGLNVVPEPAKSQKIEKAAPRKRRSTSWLRRKQELTALRSESEALETHLTFLRMEIDRRATLQQSMPTVSEDSGMWQSVALLARQECESSQNENDNLKNEVQMYARASEMLQTQLAAAEGRRQQLLSNALMIEGRLGGLLPTCVLSFDNEEVLDALEQRINARFHELDWIMREAYRPIQGGTTVQICREENHSAAAVEFRYVRLLPFGEDAMANSIWEIIELGGVITRTNTRVARIASDMVGLVSHHSVPFGCNTCVDVDVHTVIKRFAVSTGMVALIESHSEWSIKYPATETLRSTTDEGGWFVVHEYPLRPSVDVNQRASQLKTSMKLRPMESQTGNTTPLTSTIVDVVIPSFREILSWHHQSVENFLLDTGAQ</sequence>
<gene>
    <name evidence="3" type="ORF">V7S43_003982</name>
</gene>
<keyword evidence="4" id="KW-1185">Reference proteome</keyword>
<evidence type="ECO:0000313" key="4">
    <source>
        <dbReference type="Proteomes" id="UP001632037"/>
    </source>
</evidence>
<evidence type="ECO:0000313" key="3">
    <source>
        <dbReference type="EMBL" id="KAL3670796.1"/>
    </source>
</evidence>
<dbReference type="Proteomes" id="UP001632037">
    <property type="component" value="Unassembled WGS sequence"/>
</dbReference>
<accession>A0ABD3FYS8</accession>
<name>A0ABD3FYS8_9STRA</name>
<dbReference type="AlphaFoldDB" id="A0ABD3FYS8"/>
<feature type="region of interest" description="Disordered" evidence="2">
    <location>
        <begin position="51"/>
        <end position="70"/>
    </location>
</feature>
<dbReference type="EMBL" id="JBIMZQ010000006">
    <property type="protein sequence ID" value="KAL3670796.1"/>
    <property type="molecule type" value="Genomic_DNA"/>
</dbReference>
<protein>
    <recommendedName>
        <fullName evidence="5">START domain-containing protein</fullName>
    </recommendedName>
</protein>